<evidence type="ECO:0000313" key="4">
    <source>
        <dbReference type="EMBL" id="MEX0381137.1"/>
    </source>
</evidence>
<protein>
    <submittedName>
        <fullName evidence="4">Class C sortase</fullName>
    </submittedName>
</protein>
<keyword evidence="2" id="KW-0812">Transmembrane</keyword>
<keyword evidence="2" id="KW-0472">Membrane</keyword>
<dbReference type="Gene3D" id="2.60.40.10">
    <property type="entry name" value="Immunoglobulins"/>
    <property type="match status" value="1"/>
</dbReference>
<dbReference type="EMBL" id="JBFPER010000001">
    <property type="protein sequence ID" value="MEX0381137.1"/>
    <property type="molecule type" value="Genomic_DNA"/>
</dbReference>
<dbReference type="Pfam" id="PF17802">
    <property type="entry name" value="SpaA"/>
    <property type="match status" value="1"/>
</dbReference>
<reference evidence="4 5" key="1">
    <citation type="submission" date="2024-07" db="EMBL/GenBank/DDBJ databases">
        <authorList>
            <person name="Yun M."/>
        </authorList>
    </citation>
    <scope>NUCLEOTIDE SEQUENCE [LARGE SCALE GENOMIC DNA]</scope>
    <source>
        <strain evidence="4 5">MS01</strain>
    </source>
</reference>
<accession>A0ABV3S3V2</accession>
<sequence length="379" mass="43550">MKNKNKQNIFLNIIFLIGFLVALYPFYVGALNHFIDQQRINTIQKQTSHTIKQKELAMKKKNEKLSKDGLQPGNDPFSGSNYKEHVVLKRHLIGTISIPKIKLHIPLFDTTNEETLNYGATVLQGTSFPIGGKGTHSVISGHRGLASRVLFTNLNQVKKDDIFVLQVFDKKLAYKVFKIEVIKPENYQGLKIEQNQDLVTLLTCTPYMINSHRLLLTGKRIPYPAGMSSSIQNADKWHNIKQMLIICLVILFLVGQVILLYKKIVNWRLAKRTYNLAFYRVDLNGKPLPSVSFQLFSKNKKVPIQRNNQNMVRYADHDGLVLFENLPGGCYYIKELALKNNNGVVAGVKKLKSKEMIFYPTKSTRVTYYFKDDKLWIKR</sequence>
<dbReference type="InterPro" id="IPR013783">
    <property type="entry name" value="Ig-like_fold"/>
</dbReference>
<dbReference type="NCBIfam" id="NF033745">
    <property type="entry name" value="class_C_sortase"/>
    <property type="match status" value="1"/>
</dbReference>
<dbReference type="InterPro" id="IPR042002">
    <property type="entry name" value="Sortase_C"/>
</dbReference>
<evidence type="ECO:0000256" key="2">
    <source>
        <dbReference type="SAM" id="Phobius"/>
    </source>
</evidence>
<dbReference type="InterPro" id="IPR041033">
    <property type="entry name" value="SpaA_PFL_dom_1"/>
</dbReference>
<dbReference type="Gene3D" id="2.40.260.10">
    <property type="entry name" value="Sortase"/>
    <property type="match status" value="1"/>
</dbReference>
<keyword evidence="5" id="KW-1185">Reference proteome</keyword>
<feature type="transmembrane region" description="Helical" evidence="2">
    <location>
        <begin position="9"/>
        <end position="27"/>
    </location>
</feature>
<dbReference type="NCBIfam" id="TIGR01076">
    <property type="entry name" value="sortase_fam"/>
    <property type="match status" value="1"/>
</dbReference>
<evidence type="ECO:0000259" key="3">
    <source>
        <dbReference type="Pfam" id="PF17802"/>
    </source>
</evidence>
<evidence type="ECO:0000256" key="1">
    <source>
        <dbReference type="ARBA" id="ARBA00022801"/>
    </source>
</evidence>
<keyword evidence="1" id="KW-0378">Hydrolase</keyword>
<feature type="transmembrane region" description="Helical" evidence="2">
    <location>
        <begin position="243"/>
        <end position="261"/>
    </location>
</feature>
<dbReference type="Pfam" id="PF04203">
    <property type="entry name" value="Sortase"/>
    <property type="match status" value="1"/>
</dbReference>
<proteinExistence type="predicted"/>
<comment type="caution">
    <text evidence="4">The sequence shown here is derived from an EMBL/GenBank/DDBJ whole genome shotgun (WGS) entry which is preliminary data.</text>
</comment>
<name>A0ABV3S3V2_9LACO</name>
<dbReference type="RefSeq" id="WP_367974702.1">
    <property type="nucleotide sequence ID" value="NZ_JBFPEQ010000001.1"/>
</dbReference>
<gene>
    <name evidence="4" type="ORF">AB3K24_07190</name>
</gene>
<organism evidence="4 5">
    <name type="scientific">Leuconostoc aquikimchii</name>
    <dbReference type="NCBI Taxonomy" id="3236804"/>
    <lineage>
        <taxon>Bacteria</taxon>
        <taxon>Bacillati</taxon>
        <taxon>Bacillota</taxon>
        <taxon>Bacilli</taxon>
        <taxon>Lactobacillales</taxon>
        <taxon>Lactobacillaceae</taxon>
        <taxon>Leuconostoc</taxon>
    </lineage>
</organism>
<dbReference type="SUPFAM" id="SSF63817">
    <property type="entry name" value="Sortase"/>
    <property type="match status" value="1"/>
</dbReference>
<evidence type="ECO:0000313" key="5">
    <source>
        <dbReference type="Proteomes" id="UP001556617"/>
    </source>
</evidence>
<dbReference type="CDD" id="cd05827">
    <property type="entry name" value="Sortase_C"/>
    <property type="match status" value="1"/>
</dbReference>
<dbReference type="InterPro" id="IPR023365">
    <property type="entry name" value="Sortase_dom-sf"/>
</dbReference>
<dbReference type="InterPro" id="IPR005754">
    <property type="entry name" value="Sortase"/>
</dbReference>
<feature type="domain" description="SpaA-like prealbumin fold" evidence="3">
    <location>
        <begin position="276"/>
        <end position="339"/>
    </location>
</feature>
<keyword evidence="2" id="KW-1133">Transmembrane helix</keyword>
<dbReference type="Proteomes" id="UP001556617">
    <property type="component" value="Unassembled WGS sequence"/>
</dbReference>